<feature type="compositionally biased region" description="Polar residues" evidence="1">
    <location>
        <begin position="12"/>
        <end position="32"/>
    </location>
</feature>
<feature type="region of interest" description="Disordered" evidence="1">
    <location>
        <begin position="1"/>
        <end position="74"/>
    </location>
</feature>
<comment type="caution">
    <text evidence="2">The sequence shown here is derived from an EMBL/GenBank/DDBJ whole genome shotgun (WGS) entry which is preliminary data.</text>
</comment>
<dbReference type="InterPro" id="IPR028018">
    <property type="entry name" value="DUF4646"/>
</dbReference>
<protein>
    <submittedName>
        <fullName evidence="2">Uncharacterized protein</fullName>
    </submittedName>
</protein>
<dbReference type="AlphaFoldDB" id="A0A8H3CKP2"/>
<evidence type="ECO:0000313" key="2">
    <source>
        <dbReference type="EMBL" id="CAE6487957.1"/>
    </source>
</evidence>
<evidence type="ECO:0000313" key="3">
    <source>
        <dbReference type="Proteomes" id="UP000663888"/>
    </source>
</evidence>
<organism evidence="2 3">
    <name type="scientific">Rhizoctonia solani</name>
    <dbReference type="NCBI Taxonomy" id="456999"/>
    <lineage>
        <taxon>Eukaryota</taxon>
        <taxon>Fungi</taxon>
        <taxon>Dikarya</taxon>
        <taxon>Basidiomycota</taxon>
        <taxon>Agaricomycotina</taxon>
        <taxon>Agaricomycetes</taxon>
        <taxon>Cantharellales</taxon>
        <taxon>Ceratobasidiaceae</taxon>
        <taxon>Rhizoctonia</taxon>
    </lineage>
</organism>
<dbReference type="Pfam" id="PF15496">
    <property type="entry name" value="DUF4646"/>
    <property type="match status" value="1"/>
</dbReference>
<evidence type="ECO:0000256" key="1">
    <source>
        <dbReference type="SAM" id="MobiDB-lite"/>
    </source>
</evidence>
<dbReference type="EMBL" id="CAJMWX010001419">
    <property type="protein sequence ID" value="CAE6487957.1"/>
    <property type="molecule type" value="Genomic_DNA"/>
</dbReference>
<proteinExistence type="predicted"/>
<gene>
    <name evidence="2" type="ORF">RDB_LOCUS134879</name>
</gene>
<accession>A0A8H3CKP2</accession>
<dbReference type="Proteomes" id="UP000663888">
    <property type="component" value="Unassembled WGS sequence"/>
</dbReference>
<name>A0A8H3CKP2_9AGAM</name>
<sequence>MNSPTKAAIRTGSFQFDQNPFSATRSNSSNSYPDYAPPAYDVATAITTPGPETETKPEPVEIPANEMPDTRPSPTRMIDNQSIETVASHDPLDPLPLPLCFERTVTSDIPLEPLLQPFIVQARPGRKFLDDAFGIVDTSALERYDVLFEDWEQMLQDIQAVARLTKGQRATARVLPVTMYMGFTGFFVSRAIEKGMKRRNAAGVAGLLDIWNERFFRPRGLEIALCRGDWRVSGTFACDEVQLPAPDRLNIQPRQKGCCGSRKLDSPALEQIEGTLNGERKRTMCAERIPTQEQRKLCCSGNRESYRLVVVSTQT</sequence>
<reference evidence="2" key="1">
    <citation type="submission" date="2021-01" db="EMBL/GenBank/DDBJ databases">
        <authorList>
            <person name="Kaushik A."/>
        </authorList>
    </citation>
    <scope>NUCLEOTIDE SEQUENCE</scope>
    <source>
        <strain evidence="2">AG4-R118</strain>
    </source>
</reference>